<proteinExistence type="predicted"/>
<sequence>MKKSKLFFLLAILFPLLCLSCSSSIQESEAVESLLRRLDAKRSPPLVQEAAAKGVLQRLFPTHLSSFEFKIVSKDTCGGRSCFRISNYKNSSRNSPEILIEGTTAIEIVSGLHWYLKYWCYAHISWEKTGGVQIASVPKPGFLPLVSLDGVMIQRAVPWSYYQNVVTSSYSYVWWDWERWEKEIDWMALQGINLPLAFTGQEAIWQKVFADFNITSEDLENYFGGPAFLAWARMGNLHGWGGPLSQNWLDKQLMLQKQILSRMLELGMTPVLPSFSGNVPAALRDIFPSANITRLGDWYVDLIFKFIYFLPLLSGEIEEEAEQQFEDQGGESPLPEETEEEQPSNADNYWKTGVHRITEEQWPNMKKQRSGEVSSRGNTVDGDHRWCCTFLLDPSDPLFIEIGEAFIKKQFKEYGDITDIYSCDTFNENSPPTGDSTYISSLGSSVYKAMSKADKDAVWLMQGWLFYSDSSFWKPPQMKALLHSVPFGKMIVLDLFADVKPIWKSSSQFYNTPYIWCMLHNFGGNIEMYGVLDAVASGPIDARISENSTMVGVGMCMEGIEHNPVVYELMSEMAFRSDNFQLEEWLKIYSQRRYGQAVDQAEAAWKILHHTIYNCTDGIAGHNTDYIVKFPDWDPSLNTKSGMHQKYKTQKLVGIHRNRRFILQEASSPLPKPHLWYNTQDAIHALKLFLDAGNELSGSLTYRYDLVDLTRQSLSKLANQVYLDAVTAFQDEDAKALTSHSQKFLKLIKDIDELLAADDNLLLGTWLQSAKKLAANSKEEKQYEWNARTQVTMWYDNTKYIQSRLHDYANKFWSGLLKSYYLPRASMYFRQLSESLRENKAFKLEEWRKEWIAYSNDWQAGSEQYPVKARGDALAIANKLYKKYLS</sequence>
<evidence type="ECO:0000313" key="1">
    <source>
        <dbReference type="EMBL" id="KAI5681383.1"/>
    </source>
</evidence>
<comment type="caution">
    <text evidence="1">The sequence shown here is derived from an EMBL/GenBank/DDBJ whole genome shotgun (WGS) entry which is preliminary data.</text>
</comment>
<dbReference type="EMBL" id="CM044701">
    <property type="protein sequence ID" value="KAI5681383.1"/>
    <property type="molecule type" value="Genomic_DNA"/>
</dbReference>
<protein>
    <submittedName>
        <fullName evidence="1">Uncharacterized protein</fullName>
    </submittedName>
</protein>
<dbReference type="Proteomes" id="UP001060085">
    <property type="component" value="Linkage Group LG01"/>
</dbReference>
<accession>A0ACC0C8T1</accession>
<reference evidence="2" key="1">
    <citation type="journal article" date="2023" name="Nat. Plants">
        <title>Single-cell RNA sequencing provides a high-resolution roadmap for understanding the multicellular compartmentation of specialized metabolism.</title>
        <authorList>
            <person name="Sun S."/>
            <person name="Shen X."/>
            <person name="Li Y."/>
            <person name="Li Y."/>
            <person name="Wang S."/>
            <person name="Li R."/>
            <person name="Zhang H."/>
            <person name="Shen G."/>
            <person name="Guo B."/>
            <person name="Wei J."/>
            <person name="Xu J."/>
            <person name="St-Pierre B."/>
            <person name="Chen S."/>
            <person name="Sun C."/>
        </authorList>
    </citation>
    <scope>NUCLEOTIDE SEQUENCE [LARGE SCALE GENOMIC DNA]</scope>
</reference>
<name>A0ACC0C8T1_CATRO</name>
<evidence type="ECO:0000313" key="2">
    <source>
        <dbReference type="Proteomes" id="UP001060085"/>
    </source>
</evidence>
<gene>
    <name evidence="1" type="ORF">M9H77_02610</name>
</gene>
<keyword evidence="2" id="KW-1185">Reference proteome</keyword>
<organism evidence="1 2">
    <name type="scientific">Catharanthus roseus</name>
    <name type="common">Madagascar periwinkle</name>
    <name type="synonym">Vinca rosea</name>
    <dbReference type="NCBI Taxonomy" id="4058"/>
    <lineage>
        <taxon>Eukaryota</taxon>
        <taxon>Viridiplantae</taxon>
        <taxon>Streptophyta</taxon>
        <taxon>Embryophyta</taxon>
        <taxon>Tracheophyta</taxon>
        <taxon>Spermatophyta</taxon>
        <taxon>Magnoliopsida</taxon>
        <taxon>eudicotyledons</taxon>
        <taxon>Gunneridae</taxon>
        <taxon>Pentapetalae</taxon>
        <taxon>asterids</taxon>
        <taxon>lamiids</taxon>
        <taxon>Gentianales</taxon>
        <taxon>Apocynaceae</taxon>
        <taxon>Rauvolfioideae</taxon>
        <taxon>Vinceae</taxon>
        <taxon>Catharanthinae</taxon>
        <taxon>Catharanthus</taxon>
    </lineage>
</organism>